<feature type="transmembrane region" description="Helical" evidence="1">
    <location>
        <begin position="119"/>
        <end position="136"/>
    </location>
</feature>
<gene>
    <name evidence="2" type="ORF">GCM10023346_04090</name>
</gene>
<keyword evidence="3" id="KW-1185">Reference proteome</keyword>
<accession>A0ABP9S1F3</accession>
<dbReference type="EMBL" id="BAABKK010000003">
    <property type="protein sequence ID" value="GAA5189468.1"/>
    <property type="molecule type" value="Genomic_DNA"/>
</dbReference>
<feature type="transmembrane region" description="Helical" evidence="1">
    <location>
        <begin position="20"/>
        <end position="39"/>
    </location>
</feature>
<name>A0ABP9S1F3_9MICC</name>
<protein>
    <submittedName>
        <fullName evidence="2">Uncharacterized protein</fullName>
    </submittedName>
</protein>
<organism evidence="2 3">
    <name type="scientific">Arthrobacter gyeryongensis</name>
    <dbReference type="NCBI Taxonomy" id="1650592"/>
    <lineage>
        <taxon>Bacteria</taxon>
        <taxon>Bacillati</taxon>
        <taxon>Actinomycetota</taxon>
        <taxon>Actinomycetes</taxon>
        <taxon>Micrococcales</taxon>
        <taxon>Micrococcaceae</taxon>
        <taxon>Arthrobacter</taxon>
    </lineage>
</organism>
<evidence type="ECO:0000313" key="2">
    <source>
        <dbReference type="EMBL" id="GAA5189468.1"/>
    </source>
</evidence>
<dbReference type="RefSeq" id="WP_345447556.1">
    <property type="nucleotide sequence ID" value="NZ_BAABKK010000003.1"/>
</dbReference>
<keyword evidence="1" id="KW-0812">Transmembrane</keyword>
<keyword evidence="1" id="KW-1133">Transmembrane helix</keyword>
<proteinExistence type="predicted"/>
<dbReference type="Proteomes" id="UP001500200">
    <property type="component" value="Unassembled WGS sequence"/>
</dbReference>
<evidence type="ECO:0000256" key="1">
    <source>
        <dbReference type="SAM" id="Phobius"/>
    </source>
</evidence>
<sequence>MSTNLEPLIPARPATRPTLVVLSGFTAALCWWIVLVGVVNSGAGAIFLVVPVLATIATFRAARRQSRHHKAQHVNQSRRHRARRARSAHRGSMVILYGFTAALCWWIGIAGVINSGGGAFFLIIPVLATAGMLLAARYKGRAPKTYAT</sequence>
<feature type="transmembrane region" description="Helical" evidence="1">
    <location>
        <begin position="45"/>
        <end position="62"/>
    </location>
</feature>
<keyword evidence="1" id="KW-0472">Membrane</keyword>
<reference evidence="3" key="1">
    <citation type="journal article" date="2019" name="Int. J. Syst. Evol. Microbiol.">
        <title>The Global Catalogue of Microorganisms (GCM) 10K type strain sequencing project: providing services to taxonomists for standard genome sequencing and annotation.</title>
        <authorList>
            <consortium name="The Broad Institute Genomics Platform"/>
            <consortium name="The Broad Institute Genome Sequencing Center for Infectious Disease"/>
            <person name="Wu L."/>
            <person name="Ma J."/>
        </authorList>
    </citation>
    <scope>NUCLEOTIDE SEQUENCE [LARGE SCALE GENOMIC DNA]</scope>
    <source>
        <strain evidence="3">JCM 18514</strain>
    </source>
</reference>
<feature type="transmembrane region" description="Helical" evidence="1">
    <location>
        <begin position="94"/>
        <end position="113"/>
    </location>
</feature>
<evidence type="ECO:0000313" key="3">
    <source>
        <dbReference type="Proteomes" id="UP001500200"/>
    </source>
</evidence>
<comment type="caution">
    <text evidence="2">The sequence shown here is derived from an EMBL/GenBank/DDBJ whole genome shotgun (WGS) entry which is preliminary data.</text>
</comment>